<dbReference type="Proteomes" id="UP000799779">
    <property type="component" value="Unassembled WGS sequence"/>
</dbReference>
<proteinExistence type="predicted"/>
<reference evidence="1" key="1">
    <citation type="journal article" date="2020" name="Stud. Mycol.">
        <title>101 Dothideomycetes genomes: a test case for predicting lifestyles and emergence of pathogens.</title>
        <authorList>
            <person name="Haridas S."/>
            <person name="Albert R."/>
            <person name="Binder M."/>
            <person name="Bloem J."/>
            <person name="Labutti K."/>
            <person name="Salamov A."/>
            <person name="Andreopoulos B."/>
            <person name="Baker S."/>
            <person name="Barry K."/>
            <person name="Bills G."/>
            <person name="Bluhm B."/>
            <person name="Cannon C."/>
            <person name="Castanera R."/>
            <person name="Culley D."/>
            <person name="Daum C."/>
            <person name="Ezra D."/>
            <person name="Gonzalez J."/>
            <person name="Henrissat B."/>
            <person name="Kuo A."/>
            <person name="Liang C."/>
            <person name="Lipzen A."/>
            <person name="Lutzoni F."/>
            <person name="Magnuson J."/>
            <person name="Mondo S."/>
            <person name="Nolan M."/>
            <person name="Ohm R."/>
            <person name="Pangilinan J."/>
            <person name="Park H.-J."/>
            <person name="Ramirez L."/>
            <person name="Alfaro M."/>
            <person name="Sun H."/>
            <person name="Tritt A."/>
            <person name="Yoshinaga Y."/>
            <person name="Zwiers L.-H."/>
            <person name="Turgeon B."/>
            <person name="Goodwin S."/>
            <person name="Spatafora J."/>
            <person name="Crous P."/>
            <person name="Grigoriev I."/>
        </authorList>
    </citation>
    <scope>NUCLEOTIDE SEQUENCE</scope>
    <source>
        <strain evidence="1">CBS 123094</strain>
    </source>
</reference>
<keyword evidence="2" id="KW-1185">Reference proteome</keyword>
<sequence>METTRQSKRDDHQQQILLDRGHDNFTDLNDDIHHLVLSELFHSSPHSLSALARTCKALNILATPYLYRAIHFPHCIPEPQVWAANTKAPTALLEKLHTTWPSLKIRIHNHRRGETDDRSLDEPLFLTRGVEAIDIDIYAEHLWTGPLSEWKQVTDLVTKSKLRALRLEMKDNGYSSHIVILGLSEARPGFHLDMDTTLPSTLEELTIAYRSGPLFDSDPVMFARNLYPLKRLDLDILYNPQIFAQLNGRMPNLKALRFNFPCSGQEGVQAKPVVDLISSLGALEELDIANAQEHFEDIFPAIELHKATLHTLILRPSRSSYTMPIRPSAASLRRILHAFPHVRHFGFDVPFTASTNGKSNSKPDPEYIQALSKFTLPLKTLDLYLHLPIGATAFTAEYSPNAYGSAPFPHPNKPGAKDALKEIADTISRAQKHPLERMNVTLARTGFEDRGQPFFVETSAVLGRSDRDDAEELGTGKWKVEGKFRWYE</sequence>
<evidence type="ECO:0008006" key="3">
    <source>
        <dbReference type="Google" id="ProtNLM"/>
    </source>
</evidence>
<dbReference type="EMBL" id="ML977561">
    <property type="protein sequence ID" value="KAF2005990.1"/>
    <property type="molecule type" value="Genomic_DNA"/>
</dbReference>
<accession>A0A6A5WW54</accession>
<gene>
    <name evidence="1" type="ORF">P154DRAFT_570723</name>
</gene>
<organism evidence="1 2">
    <name type="scientific">Amniculicola lignicola CBS 123094</name>
    <dbReference type="NCBI Taxonomy" id="1392246"/>
    <lineage>
        <taxon>Eukaryota</taxon>
        <taxon>Fungi</taxon>
        <taxon>Dikarya</taxon>
        <taxon>Ascomycota</taxon>
        <taxon>Pezizomycotina</taxon>
        <taxon>Dothideomycetes</taxon>
        <taxon>Pleosporomycetidae</taxon>
        <taxon>Pleosporales</taxon>
        <taxon>Amniculicolaceae</taxon>
        <taxon>Amniculicola</taxon>
    </lineage>
</organism>
<evidence type="ECO:0000313" key="2">
    <source>
        <dbReference type="Proteomes" id="UP000799779"/>
    </source>
</evidence>
<dbReference type="OrthoDB" id="3556572at2759"/>
<evidence type="ECO:0000313" key="1">
    <source>
        <dbReference type="EMBL" id="KAF2005990.1"/>
    </source>
</evidence>
<dbReference type="AlphaFoldDB" id="A0A6A5WW54"/>
<protein>
    <recommendedName>
        <fullName evidence="3">F-box domain-containing protein</fullName>
    </recommendedName>
</protein>
<name>A0A6A5WW54_9PLEO</name>